<dbReference type="Gene3D" id="2.160.10.10">
    <property type="entry name" value="Hexapeptide repeat proteins"/>
    <property type="match status" value="1"/>
</dbReference>
<organism evidence="3 4">
    <name type="scientific">Globicatella sulfidifaciens DSM 15739</name>
    <dbReference type="NCBI Taxonomy" id="1121925"/>
    <lineage>
        <taxon>Bacteria</taxon>
        <taxon>Bacillati</taxon>
        <taxon>Bacillota</taxon>
        <taxon>Bacilli</taxon>
        <taxon>Lactobacillales</taxon>
        <taxon>Aerococcaceae</taxon>
        <taxon>Globicatella</taxon>
    </lineage>
</organism>
<dbReference type="STRING" id="1121925.SAMN02746011_01834"/>
<dbReference type="SUPFAM" id="SSF51161">
    <property type="entry name" value="Trimeric LpxA-like enzymes"/>
    <property type="match status" value="1"/>
</dbReference>
<dbReference type="RefSeq" id="WP_078756518.1">
    <property type="nucleotide sequence ID" value="NZ_FUWO01000022.1"/>
</dbReference>
<comment type="similarity">
    <text evidence="1">Belongs to the transferase hexapeptide repeat family.</text>
</comment>
<dbReference type="CDD" id="cd04647">
    <property type="entry name" value="LbH_MAT_like"/>
    <property type="match status" value="1"/>
</dbReference>
<dbReference type="Pfam" id="PF00132">
    <property type="entry name" value="Hexapep"/>
    <property type="match status" value="1"/>
</dbReference>
<dbReference type="GO" id="GO:0005829">
    <property type="term" value="C:cytosol"/>
    <property type="evidence" value="ECO:0007669"/>
    <property type="project" value="TreeGrafter"/>
</dbReference>
<sequence length="190" mass="21061">MNRKRDIIEKHAKIISVIVKISKALPKGFYLRLFKLIRSHDNYIAMFIRFICLKNCAKSCGNNVAIFSNVYLLKIHNLEIGDNVSIHPLCYIDAAGGIIIGNDVSIAHNSTILSEEHKYTDLNMNIKDQGCDYKKTAIEDNVWIGAGCRLLAGTYIESGSIIAAGAVVKNRVKAKSIMGGIPAKLIKERK</sequence>
<evidence type="ECO:0000256" key="2">
    <source>
        <dbReference type="ARBA" id="ARBA00022679"/>
    </source>
</evidence>
<dbReference type="GO" id="GO:0008374">
    <property type="term" value="F:O-acyltransferase activity"/>
    <property type="evidence" value="ECO:0007669"/>
    <property type="project" value="TreeGrafter"/>
</dbReference>
<gene>
    <name evidence="3" type="ORF">SAMN02746011_01834</name>
</gene>
<dbReference type="InterPro" id="IPR011004">
    <property type="entry name" value="Trimer_LpxA-like_sf"/>
</dbReference>
<dbReference type="OrthoDB" id="9812571at2"/>
<evidence type="ECO:0000256" key="1">
    <source>
        <dbReference type="ARBA" id="ARBA00007274"/>
    </source>
</evidence>
<dbReference type="AlphaFoldDB" id="A0A1T4NRI1"/>
<keyword evidence="4" id="KW-1185">Reference proteome</keyword>
<evidence type="ECO:0000313" key="3">
    <source>
        <dbReference type="EMBL" id="SJZ81782.1"/>
    </source>
</evidence>
<dbReference type="InterPro" id="IPR051159">
    <property type="entry name" value="Hexapeptide_acetyltransf"/>
</dbReference>
<dbReference type="InterPro" id="IPR001451">
    <property type="entry name" value="Hexapep"/>
</dbReference>
<dbReference type="PANTHER" id="PTHR23416">
    <property type="entry name" value="SIALIC ACID SYNTHASE-RELATED"/>
    <property type="match status" value="1"/>
</dbReference>
<name>A0A1T4NRI1_9LACT</name>
<keyword evidence="2 3" id="KW-0808">Transferase</keyword>
<protein>
    <submittedName>
        <fullName evidence="3">Acetyltransferase (Isoleucine patch superfamily)</fullName>
    </submittedName>
</protein>
<accession>A0A1T4NRI1</accession>
<dbReference type="EMBL" id="FUWO01000022">
    <property type="protein sequence ID" value="SJZ81782.1"/>
    <property type="molecule type" value="Genomic_DNA"/>
</dbReference>
<reference evidence="4" key="1">
    <citation type="submission" date="2017-02" db="EMBL/GenBank/DDBJ databases">
        <authorList>
            <person name="Varghese N."/>
            <person name="Submissions S."/>
        </authorList>
    </citation>
    <scope>NUCLEOTIDE SEQUENCE [LARGE SCALE GENOMIC DNA]</scope>
    <source>
        <strain evidence="4">DSM 15739</strain>
    </source>
</reference>
<dbReference type="Proteomes" id="UP000189941">
    <property type="component" value="Unassembled WGS sequence"/>
</dbReference>
<proteinExistence type="inferred from homology"/>
<dbReference type="PANTHER" id="PTHR23416:SF23">
    <property type="entry name" value="ACETYLTRANSFERASE C18B11.09C-RELATED"/>
    <property type="match status" value="1"/>
</dbReference>
<evidence type="ECO:0000313" key="4">
    <source>
        <dbReference type="Proteomes" id="UP000189941"/>
    </source>
</evidence>